<evidence type="ECO:0000256" key="3">
    <source>
        <dbReference type="ARBA" id="ARBA00010918"/>
    </source>
</evidence>
<reference evidence="11" key="1">
    <citation type="submission" date="2018-05" db="EMBL/GenBank/DDBJ databases">
        <authorList>
            <person name="Lanie J.A."/>
            <person name="Ng W.-L."/>
            <person name="Kazmierczak K.M."/>
            <person name="Andrzejewski T.M."/>
            <person name="Davidsen T.M."/>
            <person name="Wayne K.J."/>
            <person name="Tettelin H."/>
            <person name="Glass J.I."/>
            <person name="Rusch D."/>
            <person name="Podicherti R."/>
            <person name="Tsui H.-C.T."/>
            <person name="Winkler M.E."/>
        </authorList>
    </citation>
    <scope>NUCLEOTIDE SEQUENCE</scope>
</reference>
<dbReference type="AlphaFoldDB" id="A0A381RW41"/>
<keyword evidence="6 9" id="KW-1133">Transmembrane helix</keyword>
<comment type="similarity">
    <text evidence="3">Belongs to the peptidase M28 family.</text>
</comment>
<evidence type="ECO:0000313" key="11">
    <source>
        <dbReference type="EMBL" id="SUZ96095.1"/>
    </source>
</evidence>
<proteinExistence type="inferred from homology"/>
<feature type="transmembrane region" description="Helical" evidence="9">
    <location>
        <begin position="381"/>
        <end position="403"/>
    </location>
</feature>
<feature type="transmembrane region" description="Helical" evidence="9">
    <location>
        <begin position="438"/>
        <end position="461"/>
    </location>
</feature>
<feature type="transmembrane region" description="Helical" evidence="9">
    <location>
        <begin position="309"/>
        <end position="335"/>
    </location>
</feature>
<feature type="transmembrane region" description="Helical" evidence="9">
    <location>
        <begin position="409"/>
        <end position="426"/>
    </location>
</feature>
<feature type="domain" description="Peptidase M28" evidence="10">
    <location>
        <begin position="57"/>
        <end position="244"/>
    </location>
</feature>
<evidence type="ECO:0000256" key="8">
    <source>
        <dbReference type="ARBA" id="ARBA00031512"/>
    </source>
</evidence>
<evidence type="ECO:0000256" key="1">
    <source>
        <dbReference type="ARBA" id="ARBA00003273"/>
    </source>
</evidence>
<comment type="subcellular location">
    <subcellularLocation>
        <location evidence="2">Vacuole membrane</location>
        <topology evidence="2">Multi-pass membrane protein</topology>
    </subcellularLocation>
</comment>
<keyword evidence="7" id="KW-0325">Glycoprotein</keyword>
<dbReference type="Gene3D" id="3.40.630.10">
    <property type="entry name" value="Zn peptidases"/>
    <property type="match status" value="1"/>
</dbReference>
<sequence>MLEKIAVRPHMPGSAEHARVREFLVRELEDLGFDVEIQEATIVLPRGRVIRSATVRNILARKHGTSSSGGVAIASHYDTRQLAPGAGDDGSGVVATLEAVRALSSSDPLRNDLYIVITDAEELGLIGAQAFVNEHRWWPEISILLSLEARGSSGQSAMIETNAENGWVMREFARADPHPSGSSLYYEIYQRLPNDTDFSIYKRGGVSGLNFAIAEGADVYHRTTDSIENLSLASLQHHGEHALAMGRHFGNLDLTAGTTAPDVVFFRFAGLGLIVYSLGWVTLFSVFALIFATLVAYEGFVKRRLTVGGVGTGLMMAIAAGALAAGLAELMLMLVRGAHHELGSVVGRALYNEGWYLLAVVCITVGSVATAFGMSRRWFGAASLASGALLIPLALAIVTGWYAPGASMLFVWPVVFAIGATRQLLTRAEDKPFDGADLAVFGVLGTPVVLMLTPLVWAIYIGLNISVAPVIAVAVAVTLILLIPLFELATQANRWWLVSGAFGFAVAFAVVGMIDGQPGPGRPIPNDLLYVLDRESGEAAWATMEAESGAWLSEFVGDEATTGDLGSFLAGNSRSYRVSGAPAVNAPRAQSTIVADVTNGGVRSVRLTVSSMLGPEQMNISPAPGTSVLLRAVNGVVVQWDADDWLLQHFGRPPNGTLVLDLTTEDLSAPLELILVEFLMRLAPVPGVNLERPAGVVAHGGRLTDASLFRQVVSFE</sequence>
<organism evidence="11">
    <name type="scientific">marine metagenome</name>
    <dbReference type="NCBI Taxonomy" id="408172"/>
    <lineage>
        <taxon>unclassified sequences</taxon>
        <taxon>metagenomes</taxon>
        <taxon>ecological metagenomes</taxon>
    </lineage>
</organism>
<feature type="transmembrane region" description="Helical" evidence="9">
    <location>
        <begin position="495"/>
        <end position="514"/>
    </location>
</feature>
<gene>
    <name evidence="11" type="ORF">METZ01_LOCUS48949</name>
</gene>
<dbReference type="InterPro" id="IPR045175">
    <property type="entry name" value="M28_fam"/>
</dbReference>
<dbReference type="PANTHER" id="PTHR12147:SF58">
    <property type="entry name" value="VACUOLAR MEMBRANE PROTEASE"/>
    <property type="match status" value="1"/>
</dbReference>
<feature type="transmembrane region" description="Helical" evidence="9">
    <location>
        <begin position="273"/>
        <end position="297"/>
    </location>
</feature>
<keyword evidence="9" id="KW-0472">Membrane</keyword>
<evidence type="ECO:0000256" key="6">
    <source>
        <dbReference type="ARBA" id="ARBA00022989"/>
    </source>
</evidence>
<evidence type="ECO:0000256" key="9">
    <source>
        <dbReference type="SAM" id="Phobius"/>
    </source>
</evidence>
<protein>
    <recommendedName>
        <fullName evidence="4">Vacuolar membrane protease</fullName>
    </recommendedName>
    <alternativeName>
        <fullName evidence="8">FXNA-related family protease 1</fullName>
    </alternativeName>
</protein>
<keyword evidence="9" id="KW-0812">Transmembrane</keyword>
<evidence type="ECO:0000259" key="10">
    <source>
        <dbReference type="Pfam" id="PF04389"/>
    </source>
</evidence>
<evidence type="ECO:0000256" key="5">
    <source>
        <dbReference type="ARBA" id="ARBA00022554"/>
    </source>
</evidence>
<evidence type="ECO:0000256" key="2">
    <source>
        <dbReference type="ARBA" id="ARBA00004128"/>
    </source>
</evidence>
<keyword evidence="5" id="KW-0926">Vacuole</keyword>
<dbReference type="GO" id="GO:0005774">
    <property type="term" value="C:vacuolar membrane"/>
    <property type="evidence" value="ECO:0007669"/>
    <property type="project" value="UniProtKB-SubCell"/>
</dbReference>
<evidence type="ECO:0000256" key="7">
    <source>
        <dbReference type="ARBA" id="ARBA00023180"/>
    </source>
</evidence>
<dbReference type="Pfam" id="PF04389">
    <property type="entry name" value="Peptidase_M28"/>
    <property type="match status" value="1"/>
</dbReference>
<dbReference type="GO" id="GO:0008235">
    <property type="term" value="F:metalloexopeptidase activity"/>
    <property type="evidence" value="ECO:0007669"/>
    <property type="project" value="InterPro"/>
</dbReference>
<dbReference type="GO" id="GO:0006508">
    <property type="term" value="P:proteolysis"/>
    <property type="evidence" value="ECO:0007669"/>
    <property type="project" value="InterPro"/>
</dbReference>
<feature type="transmembrane region" description="Helical" evidence="9">
    <location>
        <begin position="355"/>
        <end position="374"/>
    </location>
</feature>
<accession>A0A381RW41</accession>
<dbReference type="SUPFAM" id="SSF53187">
    <property type="entry name" value="Zn-dependent exopeptidases"/>
    <property type="match status" value="1"/>
</dbReference>
<feature type="transmembrane region" description="Helical" evidence="9">
    <location>
        <begin position="467"/>
        <end position="488"/>
    </location>
</feature>
<dbReference type="EMBL" id="UINC01002382">
    <property type="protein sequence ID" value="SUZ96095.1"/>
    <property type="molecule type" value="Genomic_DNA"/>
</dbReference>
<name>A0A381RW41_9ZZZZ</name>
<dbReference type="PANTHER" id="PTHR12147">
    <property type="entry name" value="METALLOPEPTIDASE M28 FAMILY MEMBER"/>
    <property type="match status" value="1"/>
</dbReference>
<comment type="function">
    <text evidence="1">May be involved in vacuolar sorting and osmoregulation.</text>
</comment>
<evidence type="ECO:0000256" key="4">
    <source>
        <dbReference type="ARBA" id="ARBA00017435"/>
    </source>
</evidence>
<dbReference type="InterPro" id="IPR007484">
    <property type="entry name" value="Peptidase_M28"/>
</dbReference>